<evidence type="ECO:0000313" key="1">
    <source>
        <dbReference type="EMBL" id="TCU38697.1"/>
    </source>
</evidence>
<gene>
    <name evidence="1" type="ORF">EV129_104302</name>
</gene>
<protein>
    <submittedName>
        <fullName evidence="1">Uncharacterized protein</fullName>
    </submittedName>
</protein>
<dbReference type="RefSeq" id="WP_165921946.1">
    <property type="nucleotide sequence ID" value="NZ_SMBK01000004.1"/>
</dbReference>
<comment type="caution">
    <text evidence="1">The sequence shown here is derived from an EMBL/GenBank/DDBJ whole genome shotgun (WGS) entry which is preliminary data.</text>
</comment>
<dbReference type="EMBL" id="SMBK01000004">
    <property type="protein sequence ID" value="TCU38697.1"/>
    <property type="molecule type" value="Genomic_DNA"/>
</dbReference>
<name>A0A4R3RV87_9HYPH</name>
<evidence type="ECO:0000313" key="2">
    <source>
        <dbReference type="Proteomes" id="UP000295507"/>
    </source>
</evidence>
<accession>A0A4R3RV87</accession>
<sequence length="93" mass="10282">MRSSLKHLPEEQQRELARVVVLVGCSSGQKTSTVPPKRSARSAWRNWSEDSGYQLKIGSEEDNIACKGIVVEPSNQEIVGVVQPDETGDWSQT</sequence>
<dbReference type="AlphaFoldDB" id="A0A4R3RV87"/>
<organism evidence="1 2">
    <name type="scientific">Rhizobium azibense</name>
    <dbReference type="NCBI Taxonomy" id="1136135"/>
    <lineage>
        <taxon>Bacteria</taxon>
        <taxon>Pseudomonadati</taxon>
        <taxon>Pseudomonadota</taxon>
        <taxon>Alphaproteobacteria</taxon>
        <taxon>Hyphomicrobiales</taxon>
        <taxon>Rhizobiaceae</taxon>
        <taxon>Rhizobium/Agrobacterium group</taxon>
        <taxon>Rhizobium</taxon>
    </lineage>
</organism>
<dbReference type="Proteomes" id="UP000295507">
    <property type="component" value="Unassembled WGS sequence"/>
</dbReference>
<proteinExistence type="predicted"/>
<reference evidence="1 2" key="1">
    <citation type="submission" date="2019-03" db="EMBL/GenBank/DDBJ databases">
        <title>Genomic Encyclopedia of Type Strains, Phase IV (KMG-V): Genome sequencing to study the core and pangenomes of soil and plant-associated prokaryotes.</title>
        <authorList>
            <person name="Whitman W."/>
        </authorList>
    </citation>
    <scope>NUCLEOTIDE SEQUENCE [LARGE SCALE GENOMIC DNA]</scope>
    <source>
        <strain evidence="1 2">IE4868</strain>
    </source>
</reference>